<dbReference type="GO" id="GO:0003677">
    <property type="term" value="F:DNA binding"/>
    <property type="evidence" value="ECO:0007669"/>
    <property type="project" value="UniProtKB-KW"/>
</dbReference>
<evidence type="ECO:0000256" key="10">
    <source>
        <dbReference type="ARBA" id="ARBA00022918"/>
    </source>
</evidence>
<dbReference type="GO" id="GO:0004519">
    <property type="term" value="F:endonuclease activity"/>
    <property type="evidence" value="ECO:0007669"/>
    <property type="project" value="UniProtKB-KW"/>
</dbReference>
<keyword evidence="5" id="KW-0255">Endonuclease</keyword>
<dbReference type="Gene3D" id="3.30.420.10">
    <property type="entry name" value="Ribonuclease H-like superfamily/Ribonuclease H"/>
    <property type="match status" value="1"/>
</dbReference>
<comment type="catalytic activity">
    <reaction evidence="15">
        <text>DNA(n) + a 2'-deoxyribonucleoside 5'-triphosphate = DNA(n+1) + diphosphate</text>
        <dbReference type="Rhea" id="RHEA:22508"/>
        <dbReference type="Rhea" id="RHEA-COMP:17339"/>
        <dbReference type="Rhea" id="RHEA-COMP:17340"/>
        <dbReference type="ChEBI" id="CHEBI:33019"/>
        <dbReference type="ChEBI" id="CHEBI:61560"/>
        <dbReference type="ChEBI" id="CHEBI:173112"/>
        <dbReference type="EC" id="2.7.7.7"/>
    </reaction>
</comment>
<keyword evidence="13" id="KW-0233">DNA recombination</keyword>
<reference evidence="18" key="1">
    <citation type="journal article" date="2017" name="Nat. Microbiol.">
        <title>Global analysis of biosynthetic gene clusters reveals vast potential of secondary metabolite production in Penicillium species.</title>
        <authorList>
            <person name="Nielsen J.C."/>
            <person name="Grijseels S."/>
            <person name="Prigent S."/>
            <person name="Ji B."/>
            <person name="Dainat J."/>
            <person name="Nielsen K.F."/>
            <person name="Frisvad J.C."/>
            <person name="Workman M."/>
            <person name="Nielsen J."/>
        </authorList>
    </citation>
    <scope>NUCLEOTIDE SEQUENCE [LARGE SCALE GENOMIC DNA]</scope>
    <source>
        <strain evidence="18">IBT 31811</strain>
    </source>
</reference>
<evidence type="ECO:0000256" key="13">
    <source>
        <dbReference type="ARBA" id="ARBA00023172"/>
    </source>
</evidence>
<dbReference type="GO" id="GO:0003887">
    <property type="term" value="F:DNA-directed DNA polymerase activity"/>
    <property type="evidence" value="ECO:0007669"/>
    <property type="project" value="UniProtKB-KW"/>
</dbReference>
<evidence type="ECO:0000313" key="18">
    <source>
        <dbReference type="Proteomes" id="UP000191672"/>
    </source>
</evidence>
<evidence type="ECO:0000256" key="4">
    <source>
        <dbReference type="ARBA" id="ARBA00022723"/>
    </source>
</evidence>
<dbReference type="InterPro" id="IPR001584">
    <property type="entry name" value="Integrase_cat-core"/>
</dbReference>
<keyword evidence="10" id="KW-0695">RNA-directed DNA polymerase</keyword>
<evidence type="ECO:0000256" key="14">
    <source>
        <dbReference type="ARBA" id="ARBA00048173"/>
    </source>
</evidence>
<evidence type="ECO:0000256" key="1">
    <source>
        <dbReference type="ARBA" id="ARBA00022578"/>
    </source>
</evidence>
<dbReference type="SUPFAM" id="SSF53098">
    <property type="entry name" value="Ribonuclease H-like"/>
    <property type="match status" value="1"/>
</dbReference>
<evidence type="ECO:0000313" key="17">
    <source>
        <dbReference type="EMBL" id="OQD78861.1"/>
    </source>
</evidence>
<evidence type="ECO:0000256" key="5">
    <source>
        <dbReference type="ARBA" id="ARBA00022759"/>
    </source>
</evidence>
<dbReference type="InterPro" id="IPR036397">
    <property type="entry name" value="RNaseH_sf"/>
</dbReference>
<dbReference type="Proteomes" id="UP000191672">
    <property type="component" value="Unassembled WGS sequence"/>
</dbReference>
<gene>
    <name evidence="17" type="ORF">PENANT_c075G10902</name>
</gene>
<evidence type="ECO:0000256" key="8">
    <source>
        <dbReference type="ARBA" id="ARBA00022884"/>
    </source>
</evidence>
<dbReference type="STRING" id="416450.A0A1V6PPK9"/>
<evidence type="ECO:0000256" key="6">
    <source>
        <dbReference type="ARBA" id="ARBA00022801"/>
    </source>
</evidence>
<dbReference type="InterPro" id="IPR039537">
    <property type="entry name" value="Retrotran_Ty1/copia-like"/>
</dbReference>
<evidence type="ECO:0000256" key="3">
    <source>
        <dbReference type="ARBA" id="ARBA00022722"/>
    </source>
</evidence>
<dbReference type="EMBL" id="MDYN01000075">
    <property type="protein sequence ID" value="OQD78861.1"/>
    <property type="molecule type" value="Genomic_DNA"/>
</dbReference>
<keyword evidence="4" id="KW-0479">Metal-binding</keyword>
<comment type="caution">
    <text evidence="17">The sequence shown here is derived from an EMBL/GenBank/DDBJ whole genome shotgun (WGS) entry which is preliminary data.</text>
</comment>
<keyword evidence="12" id="KW-0238">DNA-binding</keyword>
<dbReference type="PANTHER" id="PTHR42648:SF11">
    <property type="entry name" value="TRANSPOSON TY4-P GAG-POL POLYPROTEIN"/>
    <property type="match status" value="1"/>
</dbReference>
<feature type="non-terminal residue" evidence="17">
    <location>
        <position position="1"/>
    </location>
</feature>
<keyword evidence="9" id="KW-0229">DNA integration</keyword>
<dbReference type="Pfam" id="PF25597">
    <property type="entry name" value="SH3_retrovirus"/>
    <property type="match status" value="1"/>
</dbReference>
<dbReference type="GO" id="GO:0003964">
    <property type="term" value="F:RNA-directed DNA polymerase activity"/>
    <property type="evidence" value="ECO:0007669"/>
    <property type="project" value="UniProtKB-KW"/>
</dbReference>
<dbReference type="AlphaFoldDB" id="A0A1V6PPK9"/>
<evidence type="ECO:0000256" key="2">
    <source>
        <dbReference type="ARBA" id="ARBA00022695"/>
    </source>
</evidence>
<dbReference type="PROSITE" id="PS50994">
    <property type="entry name" value="INTEGRASE"/>
    <property type="match status" value="1"/>
</dbReference>
<keyword evidence="11" id="KW-0239">DNA-directed DNA polymerase</keyword>
<dbReference type="GO" id="GO:0046872">
    <property type="term" value="F:metal ion binding"/>
    <property type="evidence" value="ECO:0007669"/>
    <property type="project" value="UniProtKB-KW"/>
</dbReference>
<accession>A0A1V6PPK9</accession>
<dbReference type="InterPro" id="IPR012337">
    <property type="entry name" value="RNaseH-like_sf"/>
</dbReference>
<keyword evidence="1" id="KW-0815">Transposition</keyword>
<keyword evidence="3" id="KW-0540">Nuclease</keyword>
<keyword evidence="8" id="KW-0694">RNA-binding</keyword>
<organism evidence="17 18">
    <name type="scientific">Penicillium antarcticum</name>
    <dbReference type="NCBI Taxonomy" id="416450"/>
    <lineage>
        <taxon>Eukaryota</taxon>
        <taxon>Fungi</taxon>
        <taxon>Dikarya</taxon>
        <taxon>Ascomycota</taxon>
        <taxon>Pezizomycotina</taxon>
        <taxon>Eurotiomycetes</taxon>
        <taxon>Eurotiomycetidae</taxon>
        <taxon>Eurotiales</taxon>
        <taxon>Aspergillaceae</taxon>
        <taxon>Penicillium</taxon>
    </lineage>
</organism>
<name>A0A1V6PPK9_9EURO</name>
<dbReference type="GO" id="GO:0016787">
    <property type="term" value="F:hydrolase activity"/>
    <property type="evidence" value="ECO:0007669"/>
    <property type="project" value="UniProtKB-KW"/>
</dbReference>
<protein>
    <recommendedName>
        <fullName evidence="16">Integrase catalytic domain-containing protein</fullName>
    </recommendedName>
</protein>
<dbReference type="PANTHER" id="PTHR42648">
    <property type="entry name" value="TRANSPOSASE, PUTATIVE-RELATED"/>
    <property type="match status" value="1"/>
</dbReference>
<sequence length="113" mass="12765">AEKEGIKFEFTPPYTAEPNRIIERISGYVNDIARVMMLDAKLPEKLWPYAVETAIYTINRLADPKSGKSPIQGSIAYVHIPKSKRVQSRKMAPRAIKGHLMGYVGDHGHQFKV</sequence>
<proteinExistence type="predicted"/>
<dbReference type="GO" id="GO:0032196">
    <property type="term" value="P:transposition"/>
    <property type="evidence" value="ECO:0007669"/>
    <property type="project" value="UniProtKB-KW"/>
</dbReference>
<evidence type="ECO:0000256" key="12">
    <source>
        <dbReference type="ARBA" id="ARBA00023125"/>
    </source>
</evidence>
<evidence type="ECO:0000256" key="15">
    <source>
        <dbReference type="ARBA" id="ARBA00049244"/>
    </source>
</evidence>
<keyword evidence="2" id="KW-0548">Nucleotidyltransferase</keyword>
<evidence type="ECO:0000259" key="16">
    <source>
        <dbReference type="PROSITE" id="PS50994"/>
    </source>
</evidence>
<comment type="catalytic activity">
    <reaction evidence="14">
        <text>DNA(n) + a 2'-deoxyribonucleoside 5'-triphosphate = DNA(n+1) + diphosphate</text>
        <dbReference type="Rhea" id="RHEA:22508"/>
        <dbReference type="Rhea" id="RHEA-COMP:17339"/>
        <dbReference type="Rhea" id="RHEA-COMP:17340"/>
        <dbReference type="ChEBI" id="CHEBI:33019"/>
        <dbReference type="ChEBI" id="CHEBI:61560"/>
        <dbReference type="ChEBI" id="CHEBI:173112"/>
        <dbReference type="EC" id="2.7.7.49"/>
    </reaction>
</comment>
<dbReference type="GO" id="GO:0006310">
    <property type="term" value="P:DNA recombination"/>
    <property type="evidence" value="ECO:0007669"/>
    <property type="project" value="UniProtKB-KW"/>
</dbReference>
<evidence type="ECO:0000256" key="9">
    <source>
        <dbReference type="ARBA" id="ARBA00022908"/>
    </source>
</evidence>
<keyword evidence="7" id="KW-0460">Magnesium</keyword>
<keyword evidence="6" id="KW-0378">Hydrolase</keyword>
<evidence type="ECO:0000256" key="11">
    <source>
        <dbReference type="ARBA" id="ARBA00022932"/>
    </source>
</evidence>
<dbReference type="GO" id="GO:0005634">
    <property type="term" value="C:nucleus"/>
    <property type="evidence" value="ECO:0007669"/>
    <property type="project" value="UniProtKB-ARBA"/>
</dbReference>
<keyword evidence="11" id="KW-0808">Transferase</keyword>
<dbReference type="InterPro" id="IPR057670">
    <property type="entry name" value="SH3_retrovirus"/>
</dbReference>
<feature type="domain" description="Integrase catalytic" evidence="16">
    <location>
        <begin position="1"/>
        <end position="78"/>
    </location>
</feature>
<dbReference type="GO" id="GO:0015074">
    <property type="term" value="P:DNA integration"/>
    <property type="evidence" value="ECO:0007669"/>
    <property type="project" value="UniProtKB-KW"/>
</dbReference>
<evidence type="ECO:0000256" key="7">
    <source>
        <dbReference type="ARBA" id="ARBA00022842"/>
    </source>
</evidence>
<dbReference type="GO" id="GO:0003723">
    <property type="term" value="F:RNA binding"/>
    <property type="evidence" value="ECO:0007669"/>
    <property type="project" value="UniProtKB-KW"/>
</dbReference>
<keyword evidence="18" id="KW-1185">Reference proteome</keyword>